<dbReference type="Proteomes" id="UP000195569">
    <property type="component" value="Unassembled WGS sequence"/>
</dbReference>
<comment type="caution">
    <text evidence="1">The sequence shown here is derived from an EMBL/GenBank/DDBJ whole genome shotgun (WGS) entry which is preliminary data.</text>
</comment>
<name>A0A1N7RV30_9BURK</name>
<accession>A0A1N7RV30</accession>
<organism evidence="1 2">
    <name type="scientific">Paraburkholderia piptadeniae</name>
    <dbReference type="NCBI Taxonomy" id="1701573"/>
    <lineage>
        <taxon>Bacteria</taxon>
        <taxon>Pseudomonadati</taxon>
        <taxon>Pseudomonadota</taxon>
        <taxon>Betaproteobacteria</taxon>
        <taxon>Burkholderiales</taxon>
        <taxon>Burkholderiaceae</taxon>
        <taxon>Paraburkholderia</taxon>
    </lineage>
</organism>
<evidence type="ECO:0000313" key="1">
    <source>
        <dbReference type="EMBL" id="SIT38969.1"/>
    </source>
</evidence>
<sequence length="56" mass="6017">MLQIAIAGKRFVSRGFPCAGYMAFAGSKINGFAGNPLSIGQLDRVCRSHLTRFGNL</sequence>
<gene>
    <name evidence="1" type="ORF">BN2476_200068</name>
</gene>
<keyword evidence="2" id="KW-1185">Reference proteome</keyword>
<evidence type="ECO:0000313" key="2">
    <source>
        <dbReference type="Proteomes" id="UP000195569"/>
    </source>
</evidence>
<proteinExistence type="predicted"/>
<reference evidence="1" key="1">
    <citation type="submission" date="2016-12" db="EMBL/GenBank/DDBJ databases">
        <authorList>
            <person name="Moulin L."/>
        </authorList>
    </citation>
    <scope>NUCLEOTIDE SEQUENCE [LARGE SCALE GENOMIC DNA]</scope>
    <source>
        <strain evidence="1">STM 7183</strain>
    </source>
</reference>
<protein>
    <submittedName>
        <fullName evidence="1">Uncharacterized protein</fullName>
    </submittedName>
</protein>
<dbReference type="AlphaFoldDB" id="A0A1N7RV30"/>
<dbReference type="EMBL" id="CYGY02000020">
    <property type="protein sequence ID" value="SIT38969.1"/>
    <property type="molecule type" value="Genomic_DNA"/>
</dbReference>